<dbReference type="RefSeq" id="XP_028515285.1">
    <property type="nucleotide sequence ID" value="XM_028659484.1"/>
</dbReference>
<feature type="transmembrane region" description="Helical" evidence="6">
    <location>
        <begin position="90"/>
        <end position="107"/>
    </location>
</feature>
<reference evidence="7" key="1">
    <citation type="submission" date="2022-11" db="UniProtKB">
        <authorList>
            <consortium name="EnsemblMetazoa"/>
        </authorList>
    </citation>
    <scope>IDENTIFICATION</scope>
</reference>
<feature type="transmembrane region" description="Helical" evidence="6">
    <location>
        <begin position="12"/>
        <end position="29"/>
    </location>
</feature>
<keyword evidence="3 6" id="KW-1133">Transmembrane helix</keyword>
<evidence type="ECO:0000256" key="4">
    <source>
        <dbReference type="ARBA" id="ARBA00023136"/>
    </source>
</evidence>
<evidence type="ECO:0008006" key="9">
    <source>
        <dbReference type="Google" id="ProtNLM"/>
    </source>
</evidence>
<dbReference type="OMA" id="QNENMTM"/>
<sequence>MAFGKFIESSLCLAVIVAGFFVAVPLRLLEQQTGKTCLLFGQVDFLEKNVTGGKSHYCDLGFYSSIVDIFLASFLICLRWCCLMKTEKPSMIYGSLISFVLATLGWINCLARGVFMITGINEWCSSIKNAGTSSCDKAAISWNWQEFNPQPLDASKSNDFFLMIEVSTIPSLHSHYPVI</sequence>
<evidence type="ECO:0000256" key="1">
    <source>
        <dbReference type="ARBA" id="ARBA00004141"/>
    </source>
</evidence>
<accession>A0A913YIS9</accession>
<dbReference type="Proteomes" id="UP000887567">
    <property type="component" value="Unplaced"/>
</dbReference>
<dbReference type="AlphaFoldDB" id="A0A913YIS9"/>
<comment type="subcellular location">
    <subcellularLocation>
        <location evidence="1">Membrane</location>
        <topology evidence="1">Multi-pass membrane protein</topology>
    </subcellularLocation>
</comment>
<comment type="similarity">
    <text evidence="5">Belongs to the TMEM179 family.</text>
</comment>
<evidence type="ECO:0000313" key="8">
    <source>
        <dbReference type="Proteomes" id="UP000887567"/>
    </source>
</evidence>
<evidence type="ECO:0000256" key="6">
    <source>
        <dbReference type="SAM" id="Phobius"/>
    </source>
</evidence>
<dbReference type="Pfam" id="PF26158">
    <property type="entry name" value="Claudin_TMEM179-179B"/>
    <property type="match status" value="1"/>
</dbReference>
<dbReference type="InterPro" id="IPR059010">
    <property type="entry name" value="TMEM179-179B"/>
</dbReference>
<evidence type="ECO:0000256" key="2">
    <source>
        <dbReference type="ARBA" id="ARBA00022692"/>
    </source>
</evidence>
<dbReference type="GeneID" id="110240477"/>
<evidence type="ECO:0000256" key="3">
    <source>
        <dbReference type="ARBA" id="ARBA00022989"/>
    </source>
</evidence>
<name>A0A913YIS9_EXADI</name>
<dbReference type="KEGG" id="epa:110240477"/>
<dbReference type="EnsemblMetazoa" id="XM_028659484.1">
    <property type="protein sequence ID" value="XP_028515285.1"/>
    <property type="gene ID" value="LOC110240477"/>
</dbReference>
<organism evidence="7 8">
    <name type="scientific">Exaiptasia diaphana</name>
    <name type="common">Tropical sea anemone</name>
    <name type="synonym">Aiptasia pulchella</name>
    <dbReference type="NCBI Taxonomy" id="2652724"/>
    <lineage>
        <taxon>Eukaryota</taxon>
        <taxon>Metazoa</taxon>
        <taxon>Cnidaria</taxon>
        <taxon>Anthozoa</taxon>
        <taxon>Hexacorallia</taxon>
        <taxon>Actiniaria</taxon>
        <taxon>Aiptasiidae</taxon>
        <taxon>Exaiptasia</taxon>
    </lineage>
</organism>
<proteinExistence type="inferred from homology"/>
<evidence type="ECO:0000313" key="7">
    <source>
        <dbReference type="EnsemblMetazoa" id="XP_028515285.1"/>
    </source>
</evidence>
<keyword evidence="8" id="KW-1185">Reference proteome</keyword>
<feature type="transmembrane region" description="Helical" evidence="6">
    <location>
        <begin position="60"/>
        <end position="78"/>
    </location>
</feature>
<evidence type="ECO:0000256" key="5">
    <source>
        <dbReference type="ARBA" id="ARBA00093776"/>
    </source>
</evidence>
<dbReference type="OrthoDB" id="5960873at2759"/>
<protein>
    <recommendedName>
        <fullName evidence="9">Transmembrane protein</fullName>
    </recommendedName>
</protein>
<keyword evidence="4 6" id="KW-0472">Membrane</keyword>
<keyword evidence="2 6" id="KW-0812">Transmembrane</keyword>